<dbReference type="PANTHER" id="PTHR48098">
    <property type="entry name" value="ENTEROCHELIN ESTERASE-RELATED"/>
    <property type="match status" value="1"/>
</dbReference>
<dbReference type="Pfam" id="PF00756">
    <property type="entry name" value="Esterase"/>
    <property type="match status" value="1"/>
</dbReference>
<name>A0ABN4AT69_EMTOG</name>
<keyword evidence="2" id="KW-1185">Reference proteome</keyword>
<evidence type="ECO:0000313" key="2">
    <source>
        <dbReference type="Proteomes" id="UP000002875"/>
    </source>
</evidence>
<dbReference type="InterPro" id="IPR000801">
    <property type="entry name" value="Esterase-like"/>
</dbReference>
<dbReference type="InterPro" id="IPR050583">
    <property type="entry name" value="Mycobacterial_A85_antigen"/>
</dbReference>
<protein>
    <submittedName>
        <fullName evidence="1">Esterase</fullName>
    </submittedName>
</protein>
<dbReference type="RefSeq" id="WP_015026394.1">
    <property type="nucleotide sequence ID" value="NC_018744.1"/>
</dbReference>
<accession>A0ABN4AT69</accession>
<organism evidence="1 2">
    <name type="scientific">Emticicia oligotrophica (strain DSM 17448 / CIP 109782 / MTCC 6937 / GPTSA100-15)</name>
    <dbReference type="NCBI Taxonomy" id="929562"/>
    <lineage>
        <taxon>Bacteria</taxon>
        <taxon>Pseudomonadati</taxon>
        <taxon>Bacteroidota</taxon>
        <taxon>Cytophagia</taxon>
        <taxon>Cytophagales</taxon>
        <taxon>Leadbetterellaceae</taxon>
        <taxon>Emticicia</taxon>
    </lineage>
</organism>
<dbReference type="SUPFAM" id="SSF53474">
    <property type="entry name" value="alpha/beta-Hydrolases"/>
    <property type="match status" value="1"/>
</dbReference>
<dbReference type="Proteomes" id="UP000002875">
    <property type="component" value="Plasmid pEMTOL04"/>
</dbReference>
<dbReference type="Gene3D" id="3.40.50.1820">
    <property type="entry name" value="alpha/beta hydrolase"/>
    <property type="match status" value="1"/>
</dbReference>
<dbReference type="PANTHER" id="PTHR48098:SF1">
    <property type="entry name" value="DIACYLGLYCEROL ACYLTRANSFERASE_MYCOLYLTRANSFERASE AG85A"/>
    <property type="match status" value="1"/>
</dbReference>
<geneLocation type="plasmid" evidence="1 2">
    <name>pEMTOL04</name>
</geneLocation>
<dbReference type="InterPro" id="IPR029058">
    <property type="entry name" value="AB_hydrolase_fold"/>
</dbReference>
<keyword evidence="1" id="KW-0614">Plasmid</keyword>
<gene>
    <name evidence="1" type="ordered locus">Emtol_0042</name>
</gene>
<dbReference type="EMBL" id="CP002965">
    <property type="protein sequence ID" value="AFK05728.1"/>
    <property type="molecule type" value="Genomic_DNA"/>
</dbReference>
<proteinExistence type="predicted"/>
<sequence length="267" mass="30772">MSKSQFFKTEIAEFQGLHFITVKSNALKKRADITVYNGCKNYKNLKSVPLVILLHGVYGSHWAWALKGRVHETLQKLINEKQVSPMILAMPSDGLFSDGSGYVPHQLEDYEKWIVEDVIDVMKEQFTQIDEQSPIFITGLSMGGFGALRIGAKYPKLFKGFSGLSSITNFQQLELFLEDFEQLKMAAITQESVLEWMIANREILPPFRFDCGRDDLLIDYNRELRSALKKNKINHQYQEFSGGHTWSYWEKHIAKTLIYFNELANES</sequence>
<evidence type="ECO:0000313" key="1">
    <source>
        <dbReference type="EMBL" id="AFK05728.1"/>
    </source>
</evidence>
<reference evidence="1 2" key="1">
    <citation type="submission" date="2011-07" db="EMBL/GenBank/DDBJ databases">
        <title>The complete genome of plasmid 4 of Emticicia oligotrophica DSM 17448.</title>
        <authorList>
            <consortium name="US DOE Joint Genome Institute (JGI-PGF)"/>
            <person name="Lucas S."/>
            <person name="Han J."/>
            <person name="Lapidus A."/>
            <person name="Bruce D."/>
            <person name="Goodwin L."/>
            <person name="Pitluck S."/>
            <person name="Peters L."/>
            <person name="Kyrpides N."/>
            <person name="Mavromatis K."/>
            <person name="Ivanova N."/>
            <person name="Ovchinnikova G."/>
            <person name="Teshima H."/>
            <person name="Detter J.C."/>
            <person name="Tapia R."/>
            <person name="Han C."/>
            <person name="Land M."/>
            <person name="Hauser L."/>
            <person name="Markowitz V."/>
            <person name="Cheng J.-F."/>
            <person name="Hugenholtz P."/>
            <person name="Woyke T."/>
            <person name="Wu D."/>
            <person name="Tindall B."/>
            <person name="Pomrenke H."/>
            <person name="Brambilla E."/>
            <person name="Klenk H.-P."/>
            <person name="Eisen J.A."/>
        </authorList>
    </citation>
    <scope>NUCLEOTIDE SEQUENCE [LARGE SCALE GENOMIC DNA]</scope>
    <source>
        <strain evidence="2">DSM 17448 / GPTSA100-15</strain>
        <plasmid evidence="1 2">pEMTOL04</plasmid>
    </source>
</reference>